<keyword evidence="3" id="KW-1185">Reference proteome</keyword>
<comment type="caution">
    <text evidence="2">The sequence shown here is derived from an EMBL/GenBank/DDBJ whole genome shotgun (WGS) entry which is preliminary data.</text>
</comment>
<feature type="region of interest" description="Disordered" evidence="1">
    <location>
        <begin position="1"/>
        <end position="20"/>
    </location>
</feature>
<dbReference type="AlphaFoldDB" id="A0A1B8S9C4"/>
<gene>
    <name evidence="2" type="ORF">ACT18_23945</name>
</gene>
<dbReference type="Proteomes" id="UP000092668">
    <property type="component" value="Unassembled WGS sequence"/>
</dbReference>
<sequence length="63" mass="6842">MQHTPRQPVDDETHGTAQLGALRIREVPTSRADAHLKGIASVRQAQQLRVVLKGSSAWVPSST</sequence>
<protein>
    <submittedName>
        <fullName evidence="2">Uncharacterized protein</fullName>
    </submittedName>
</protein>
<accession>A0A1B8S9C4</accession>
<organism evidence="2 3">
    <name type="scientific">Mycolicibacter kumamotonensis</name>
    <dbReference type="NCBI Taxonomy" id="354243"/>
    <lineage>
        <taxon>Bacteria</taxon>
        <taxon>Bacillati</taxon>
        <taxon>Actinomycetota</taxon>
        <taxon>Actinomycetes</taxon>
        <taxon>Mycobacteriales</taxon>
        <taxon>Mycobacteriaceae</taxon>
        <taxon>Mycolicibacter</taxon>
    </lineage>
</organism>
<dbReference type="OrthoDB" id="4326943at2"/>
<evidence type="ECO:0000313" key="3">
    <source>
        <dbReference type="Proteomes" id="UP000092668"/>
    </source>
</evidence>
<evidence type="ECO:0000313" key="2">
    <source>
        <dbReference type="EMBL" id="OBY29272.1"/>
    </source>
</evidence>
<dbReference type="RefSeq" id="WP_065289822.1">
    <property type="nucleotide sequence ID" value="NZ_LFOE01000115.1"/>
</dbReference>
<name>A0A1B8S9C4_9MYCO</name>
<reference evidence="2 3" key="1">
    <citation type="submission" date="2015-06" db="EMBL/GenBank/DDBJ databases">
        <title>Genome sequence of Mycobacterium kumamotonense strain Roo.</title>
        <authorList>
            <person name="Greninger A.L."/>
            <person name="Cunningham G."/>
            <person name="Miller S."/>
        </authorList>
    </citation>
    <scope>NUCLEOTIDE SEQUENCE [LARGE SCALE GENOMIC DNA]</scope>
    <source>
        <strain evidence="2 3">Roo</strain>
    </source>
</reference>
<proteinExistence type="predicted"/>
<dbReference type="EMBL" id="LFOE01000115">
    <property type="protein sequence ID" value="OBY29272.1"/>
    <property type="molecule type" value="Genomic_DNA"/>
</dbReference>
<evidence type="ECO:0000256" key="1">
    <source>
        <dbReference type="SAM" id="MobiDB-lite"/>
    </source>
</evidence>